<dbReference type="EMBL" id="KZ305084">
    <property type="protein sequence ID" value="PIA28774.1"/>
    <property type="molecule type" value="Genomic_DNA"/>
</dbReference>
<protein>
    <submittedName>
        <fullName evidence="2">Uncharacterized protein</fullName>
    </submittedName>
</protein>
<proteinExistence type="predicted"/>
<evidence type="ECO:0000256" key="1">
    <source>
        <dbReference type="SAM" id="Phobius"/>
    </source>
</evidence>
<accession>A0A2G5CBX9</accession>
<sequence length="69" mass="8252">MQNFVLLLTLEFKLAMILFKLQQLFKYHLFILPFSFTGSVFSSAEAYFSMYRLIYNFVFNLKISSIFMV</sequence>
<keyword evidence="1" id="KW-1133">Transmembrane helix</keyword>
<keyword evidence="3" id="KW-1185">Reference proteome</keyword>
<evidence type="ECO:0000313" key="2">
    <source>
        <dbReference type="EMBL" id="PIA28774.1"/>
    </source>
</evidence>
<gene>
    <name evidence="2" type="ORF">AQUCO_06700056v1</name>
</gene>
<feature type="transmembrane region" description="Helical" evidence="1">
    <location>
        <begin position="27"/>
        <end position="48"/>
    </location>
</feature>
<evidence type="ECO:0000313" key="3">
    <source>
        <dbReference type="Proteomes" id="UP000230069"/>
    </source>
</evidence>
<keyword evidence="1" id="KW-0472">Membrane</keyword>
<organism evidence="2 3">
    <name type="scientific">Aquilegia coerulea</name>
    <name type="common">Rocky mountain columbine</name>
    <dbReference type="NCBI Taxonomy" id="218851"/>
    <lineage>
        <taxon>Eukaryota</taxon>
        <taxon>Viridiplantae</taxon>
        <taxon>Streptophyta</taxon>
        <taxon>Embryophyta</taxon>
        <taxon>Tracheophyta</taxon>
        <taxon>Spermatophyta</taxon>
        <taxon>Magnoliopsida</taxon>
        <taxon>Ranunculales</taxon>
        <taxon>Ranunculaceae</taxon>
        <taxon>Thalictroideae</taxon>
        <taxon>Aquilegia</taxon>
    </lineage>
</organism>
<name>A0A2G5CBX9_AQUCA</name>
<dbReference type="InParanoid" id="A0A2G5CBX9"/>
<reference evidence="2 3" key="1">
    <citation type="submission" date="2017-09" db="EMBL/GenBank/DDBJ databases">
        <title>WGS assembly of Aquilegia coerulea Goldsmith.</title>
        <authorList>
            <person name="Hodges S."/>
            <person name="Kramer E."/>
            <person name="Nordborg M."/>
            <person name="Tomkins J."/>
            <person name="Borevitz J."/>
            <person name="Derieg N."/>
            <person name="Yan J."/>
            <person name="Mihaltcheva S."/>
            <person name="Hayes R.D."/>
            <person name="Rokhsar D."/>
        </authorList>
    </citation>
    <scope>NUCLEOTIDE SEQUENCE [LARGE SCALE GENOMIC DNA]</scope>
    <source>
        <strain evidence="3">cv. Goldsmith</strain>
    </source>
</reference>
<keyword evidence="1" id="KW-0812">Transmembrane</keyword>
<dbReference type="Proteomes" id="UP000230069">
    <property type="component" value="Unassembled WGS sequence"/>
</dbReference>
<dbReference type="AlphaFoldDB" id="A0A2G5CBX9"/>